<evidence type="ECO:0000256" key="1">
    <source>
        <dbReference type="SAM" id="MobiDB-lite"/>
    </source>
</evidence>
<keyword evidence="3" id="KW-1185">Reference proteome</keyword>
<evidence type="ECO:0000313" key="2">
    <source>
        <dbReference type="EMBL" id="EIW80677.1"/>
    </source>
</evidence>
<dbReference type="AlphaFoldDB" id="A0A5M3MNR3"/>
<proteinExistence type="predicted"/>
<dbReference type="GeneID" id="19209147"/>
<gene>
    <name evidence="2" type="ORF">CONPUDRAFT_73747</name>
</gene>
<evidence type="ECO:0000313" key="3">
    <source>
        <dbReference type="Proteomes" id="UP000053558"/>
    </source>
</evidence>
<dbReference type="KEGG" id="cput:CONPUDRAFT_73747"/>
<organism evidence="2 3">
    <name type="scientific">Coniophora puteana (strain RWD-64-598)</name>
    <name type="common">Brown rot fungus</name>
    <dbReference type="NCBI Taxonomy" id="741705"/>
    <lineage>
        <taxon>Eukaryota</taxon>
        <taxon>Fungi</taxon>
        <taxon>Dikarya</taxon>
        <taxon>Basidiomycota</taxon>
        <taxon>Agaricomycotina</taxon>
        <taxon>Agaricomycetes</taxon>
        <taxon>Agaricomycetidae</taxon>
        <taxon>Boletales</taxon>
        <taxon>Coniophorineae</taxon>
        <taxon>Coniophoraceae</taxon>
        <taxon>Coniophora</taxon>
    </lineage>
</organism>
<dbReference type="Proteomes" id="UP000053558">
    <property type="component" value="Unassembled WGS sequence"/>
</dbReference>
<name>A0A5M3MNR3_CONPW</name>
<accession>A0A5M3MNR3</accession>
<reference evidence="3" key="1">
    <citation type="journal article" date="2012" name="Science">
        <title>The Paleozoic origin of enzymatic lignin decomposition reconstructed from 31 fungal genomes.</title>
        <authorList>
            <person name="Floudas D."/>
            <person name="Binder M."/>
            <person name="Riley R."/>
            <person name="Barry K."/>
            <person name="Blanchette R.A."/>
            <person name="Henrissat B."/>
            <person name="Martinez A.T."/>
            <person name="Otillar R."/>
            <person name="Spatafora J.W."/>
            <person name="Yadav J.S."/>
            <person name="Aerts A."/>
            <person name="Benoit I."/>
            <person name="Boyd A."/>
            <person name="Carlson A."/>
            <person name="Copeland A."/>
            <person name="Coutinho P.M."/>
            <person name="de Vries R.P."/>
            <person name="Ferreira P."/>
            <person name="Findley K."/>
            <person name="Foster B."/>
            <person name="Gaskell J."/>
            <person name="Glotzer D."/>
            <person name="Gorecki P."/>
            <person name="Heitman J."/>
            <person name="Hesse C."/>
            <person name="Hori C."/>
            <person name="Igarashi K."/>
            <person name="Jurgens J.A."/>
            <person name="Kallen N."/>
            <person name="Kersten P."/>
            <person name="Kohler A."/>
            <person name="Kuees U."/>
            <person name="Kumar T.K.A."/>
            <person name="Kuo A."/>
            <person name="LaButti K."/>
            <person name="Larrondo L.F."/>
            <person name="Lindquist E."/>
            <person name="Ling A."/>
            <person name="Lombard V."/>
            <person name="Lucas S."/>
            <person name="Lundell T."/>
            <person name="Martin R."/>
            <person name="McLaughlin D.J."/>
            <person name="Morgenstern I."/>
            <person name="Morin E."/>
            <person name="Murat C."/>
            <person name="Nagy L.G."/>
            <person name="Nolan M."/>
            <person name="Ohm R.A."/>
            <person name="Patyshakuliyeva A."/>
            <person name="Rokas A."/>
            <person name="Ruiz-Duenas F.J."/>
            <person name="Sabat G."/>
            <person name="Salamov A."/>
            <person name="Samejima M."/>
            <person name="Schmutz J."/>
            <person name="Slot J.C."/>
            <person name="St John F."/>
            <person name="Stenlid J."/>
            <person name="Sun H."/>
            <person name="Sun S."/>
            <person name="Syed K."/>
            <person name="Tsang A."/>
            <person name="Wiebenga A."/>
            <person name="Young D."/>
            <person name="Pisabarro A."/>
            <person name="Eastwood D.C."/>
            <person name="Martin F."/>
            <person name="Cullen D."/>
            <person name="Grigoriev I.V."/>
            <person name="Hibbett D.S."/>
        </authorList>
    </citation>
    <scope>NUCLEOTIDE SEQUENCE [LARGE SCALE GENOMIC DNA]</scope>
    <source>
        <strain evidence="3">RWD-64-598 SS2</strain>
    </source>
</reference>
<comment type="caution">
    <text evidence="2">The sequence shown here is derived from an EMBL/GenBank/DDBJ whole genome shotgun (WGS) entry which is preliminary data.</text>
</comment>
<feature type="region of interest" description="Disordered" evidence="1">
    <location>
        <begin position="201"/>
        <end position="224"/>
    </location>
</feature>
<sequence>MAPDNATLWSRVSRAVGRQINSCGGGARGSWTSAVEQARQALPQVPAIPRERFATEPLAAPMNGGNLRIAPAPMLTYGTAAALLQRRRPPTVASGGALPPSSEVVGRRDVGNLAPAGLGFLRGRRQVTAPLPSAGGDDMEGVQASGSTVGTVPVYMGIEGPIDGAYPDAAVDANTIFSGLTSPRAAWCRGSNLTYDTEREFRDAPLNPSGGTDTGPSPNVGAGHDWPPDFNINGHPPRVRMPFREYRDALLGDLMRAPPGSATSSLVDNLALTVLDNVMSRFLPDDPHEAARLIADILESSRHIVEDNFPNLRVNRDEHARYQRRDVCQALKVLQLYLYFAAGRG</sequence>
<dbReference type="RefSeq" id="XP_007769124.1">
    <property type="nucleotide sequence ID" value="XM_007770934.1"/>
</dbReference>
<protein>
    <submittedName>
        <fullName evidence="2">Uncharacterized protein</fullName>
    </submittedName>
</protein>
<dbReference type="EMBL" id="JH711579">
    <property type="protein sequence ID" value="EIW80677.1"/>
    <property type="molecule type" value="Genomic_DNA"/>
</dbReference>